<feature type="region of interest" description="Disordered" evidence="1">
    <location>
        <begin position="1"/>
        <end position="32"/>
    </location>
</feature>
<dbReference type="EMBL" id="RBNI01008777">
    <property type="protein sequence ID" value="RUP44519.1"/>
    <property type="molecule type" value="Genomic_DNA"/>
</dbReference>
<feature type="region of interest" description="Disordered" evidence="1">
    <location>
        <begin position="130"/>
        <end position="172"/>
    </location>
</feature>
<reference evidence="2 3" key="1">
    <citation type="journal article" date="2018" name="New Phytol.">
        <title>Phylogenomics of Endogonaceae and evolution of mycorrhizas within Mucoromycota.</title>
        <authorList>
            <person name="Chang Y."/>
            <person name="Desiro A."/>
            <person name="Na H."/>
            <person name="Sandor L."/>
            <person name="Lipzen A."/>
            <person name="Clum A."/>
            <person name="Barry K."/>
            <person name="Grigoriev I.V."/>
            <person name="Martin F.M."/>
            <person name="Stajich J.E."/>
            <person name="Smith M.E."/>
            <person name="Bonito G."/>
            <person name="Spatafora J.W."/>
        </authorList>
    </citation>
    <scope>NUCLEOTIDE SEQUENCE [LARGE SCALE GENOMIC DNA]</scope>
    <source>
        <strain evidence="2 3">GMNB39</strain>
    </source>
</reference>
<organism evidence="2 3">
    <name type="scientific">Jimgerdemannia flammicorona</name>
    <dbReference type="NCBI Taxonomy" id="994334"/>
    <lineage>
        <taxon>Eukaryota</taxon>
        <taxon>Fungi</taxon>
        <taxon>Fungi incertae sedis</taxon>
        <taxon>Mucoromycota</taxon>
        <taxon>Mucoromycotina</taxon>
        <taxon>Endogonomycetes</taxon>
        <taxon>Endogonales</taxon>
        <taxon>Endogonaceae</taxon>
        <taxon>Jimgerdemannia</taxon>
    </lineage>
</organism>
<evidence type="ECO:0000313" key="2">
    <source>
        <dbReference type="EMBL" id="RUP44519.1"/>
    </source>
</evidence>
<feature type="compositionally biased region" description="Basic and acidic residues" evidence="1">
    <location>
        <begin position="155"/>
        <end position="172"/>
    </location>
</feature>
<sequence length="172" mass="18576">MTIHRTSKLNIHKRGHHHHNSSNDTLPLHPPRATPVRLRRCLHSRRGRPDNGCTGDVCRLGRGRLRSGYTKDERIHGDAVRGKLTRHDPLGDIDGTARRDVPSLYGDGLCVGDGNDEGCWCGSPVDDDSEQARFFDGEPGAGKESRGAVALRGDVGSRELSRGKDVGGGDGG</sequence>
<feature type="compositionally biased region" description="Basic and acidic residues" evidence="1">
    <location>
        <begin position="130"/>
        <end position="146"/>
    </location>
</feature>
<evidence type="ECO:0000256" key="1">
    <source>
        <dbReference type="SAM" id="MobiDB-lite"/>
    </source>
</evidence>
<dbReference type="Proteomes" id="UP000268093">
    <property type="component" value="Unassembled WGS sequence"/>
</dbReference>
<feature type="compositionally biased region" description="Basic residues" evidence="1">
    <location>
        <begin position="1"/>
        <end position="20"/>
    </location>
</feature>
<evidence type="ECO:0000313" key="3">
    <source>
        <dbReference type="Proteomes" id="UP000268093"/>
    </source>
</evidence>
<comment type="caution">
    <text evidence="2">The sequence shown here is derived from an EMBL/GenBank/DDBJ whole genome shotgun (WGS) entry which is preliminary data.</text>
</comment>
<proteinExistence type="predicted"/>
<gene>
    <name evidence="2" type="ORF">BC936DRAFT_149346</name>
</gene>
<keyword evidence="3" id="KW-1185">Reference proteome</keyword>
<accession>A0A433D104</accession>
<protein>
    <submittedName>
        <fullName evidence="2">Uncharacterized protein</fullName>
    </submittedName>
</protein>
<name>A0A433D104_9FUNG</name>
<dbReference type="AlphaFoldDB" id="A0A433D104"/>